<organism evidence="1 2">
    <name type="scientific">Alsobacter ponti</name>
    <dbReference type="NCBI Taxonomy" id="2962936"/>
    <lineage>
        <taxon>Bacteria</taxon>
        <taxon>Pseudomonadati</taxon>
        <taxon>Pseudomonadota</taxon>
        <taxon>Alphaproteobacteria</taxon>
        <taxon>Hyphomicrobiales</taxon>
        <taxon>Alsobacteraceae</taxon>
        <taxon>Alsobacter</taxon>
    </lineage>
</organism>
<protein>
    <submittedName>
        <fullName evidence="1">Uncharacterized protein</fullName>
    </submittedName>
</protein>
<reference evidence="1 2" key="1">
    <citation type="submission" date="2022-07" db="EMBL/GenBank/DDBJ databases">
        <authorList>
            <person name="Li W.-J."/>
            <person name="Deng Q.-Q."/>
        </authorList>
    </citation>
    <scope>NUCLEOTIDE SEQUENCE [LARGE SCALE GENOMIC DNA]</scope>
    <source>
        <strain evidence="1 2">SYSU M60028</strain>
    </source>
</reference>
<evidence type="ECO:0000313" key="2">
    <source>
        <dbReference type="Proteomes" id="UP001205890"/>
    </source>
</evidence>
<dbReference type="EMBL" id="JANCLU010000030">
    <property type="protein sequence ID" value="MCP8940929.1"/>
    <property type="molecule type" value="Genomic_DNA"/>
</dbReference>
<evidence type="ECO:0000313" key="1">
    <source>
        <dbReference type="EMBL" id="MCP8940929.1"/>
    </source>
</evidence>
<sequence>MAGAAWLAGAGARAQQGGTICTDPFSGLAIGGFDPVAYWLDGAPRGGRPGCERRWSGAWWRFAHEGNLAAFARDPVAFAPAYGGYDAQAVARGQLVASDPGLFLIGGDRLFLFRSAAGRDAFVAAGGIEAADAAWPALAGATG</sequence>
<accession>A0ABT1LHL8</accession>
<comment type="caution">
    <text evidence="1">The sequence shown here is derived from an EMBL/GenBank/DDBJ whole genome shotgun (WGS) entry which is preliminary data.</text>
</comment>
<dbReference type="Proteomes" id="UP001205890">
    <property type="component" value="Unassembled WGS sequence"/>
</dbReference>
<dbReference type="NCBIfam" id="NF041384">
    <property type="entry name" value="YHS_seleno_dom"/>
    <property type="match status" value="1"/>
</dbReference>
<proteinExistence type="predicted"/>
<gene>
    <name evidence="1" type="ORF">NK718_20580</name>
</gene>
<dbReference type="RefSeq" id="WP_254746234.1">
    <property type="nucleotide sequence ID" value="NZ_JANCLU010000030.1"/>
</dbReference>
<name>A0ABT1LHL8_9HYPH</name>
<keyword evidence="2" id="KW-1185">Reference proteome</keyword>